<evidence type="ECO:0000256" key="2">
    <source>
        <dbReference type="ARBA" id="ARBA00001927"/>
    </source>
</evidence>
<evidence type="ECO:0000256" key="13">
    <source>
        <dbReference type="ARBA" id="ARBA00023002"/>
    </source>
</evidence>
<comment type="cofactor">
    <cofactor evidence="3">
        <name>FAD</name>
        <dbReference type="ChEBI" id="CHEBI:57692"/>
    </cofactor>
</comment>
<sequence>MLRASLLRHRGNVVLRAPHASPLSSYSYFRNAPKHPAASSSVVGQRLKPQALLYQRELEKDSCGVGILAQLQKKPSRKVVLQANEMLVRMSHRGGCGCDPASGDGAGMLVGMPHKFIQRLVDEGAFGGARVALVPEQYAVGNVFFTKNSACIEASKKSFNALAKDLNLTVVGWRMCCSQSNTQAHDFNSHLALVHSRFSTNTFPSWDRAQPYRVLCHNGEINTLRGNKNWMFARGSKAHSAYFGHATSSLLPVCNFDAALELLTTASSCDRSLPEAMMMMIPEAWQTHMSMPAAKKAMYQYNACMMEPWDGPAMVAFTNGKTVGASLDRNGLRPSRYYVTTDDHVMLSSEVGVIEGLMEADVAAKYRLEPGKMFFVDFDQGRIVSDDEIKATVSAARPYGEWVQHMIHFQTPAVAAAAATQPGTAPLPPADMPRRLNLYGFTTETMEMLLVPMGLEHKEALGSMGNDAPLAVLSEQPKMPNEYFKQLFAQAAQGQAVLVLSDQAAGPDRFPIPSLLVVGAVHQHLLRTQQRTSVAIFAECGDAKEVHDFATLLGFGADGVCPYMAYHALGYMNSEGLVEAIAKKKVETAALWANYQTAVGKGLLKVMSKMGISTLQSYKGAQVFEAVGLGADVIDRCFYGTTNMATLYDDIARLHEAGFPTHSLEMPLVRNPGQYHARENGELHFNTPSAIVALQTAARTQSRDAYGQYRDLTNAASKCVAAIGWMSWADCATGRRVTLRGLLAFQTVPEERRPRWDEMEPIANIVKRFNTGAMSLGSISRETHEALAIAMNQLGGRSNTGEGGEDPKRYMPQPDGAPNPMRSAIKQVASGRFGVTMHYLSNADQLQIKMAQGAKPGEGGELPGHKVSPYIAARRHTTPGPHHDIYSIEDLAQLIHDLKNSNPTAEMSVKLVSEVGVGIVAAGVVKAKAEHITISGHDGTIHDIPSRIKLQTDGQLKTGRDVVIAALLGAEEYGFATAPLIALGCVMMRKCHLNTCPVGIATQDEELRKKFTGMPEHIQQIVRSLGATSLDEVIGRADLLQVDESTLHRKTYESSRPWDGMTGRCRRLLDLSPLLVNAQTLSPGSRIRYDPNDQQDHELDTILDQKLLEQCALAIEDGTPVQVALPISNVDRTVGALLSHVITKKHGERGCLPPNTIRLHLHGHAGQSLGFGLVRGVELKVLGDANDYVGKALSGGTVIVAPEVERGHNQTIVGNAVLYGATSGKAFFRGKAGERFAVRNSGVHAVVEGVGDHGCEYMTGGRVVILGPTGRNFGAGMSGGIAYVYDPSNEFADKCNQSMGGLEALDEDEQFVKDLIQQHVQHTNSPVGETILADWDATKHAFVKLMPHDYKHVMATTQSTNVVVESTVEARRVEVHASH</sequence>
<keyword evidence="9" id="KW-0288">FMN</keyword>
<accession>A0A3R6ZX35</accession>
<comment type="pathway">
    <text evidence="5">Nitrogen metabolism.</text>
</comment>
<dbReference type="GO" id="GO:0051538">
    <property type="term" value="F:3 iron, 4 sulfur cluster binding"/>
    <property type="evidence" value="ECO:0007669"/>
    <property type="project" value="UniProtKB-KW"/>
</dbReference>
<evidence type="ECO:0000256" key="19">
    <source>
        <dbReference type="ARBA" id="ARBA00039085"/>
    </source>
</evidence>
<dbReference type="GO" id="GO:0016041">
    <property type="term" value="F:glutamate synthase (ferredoxin) activity"/>
    <property type="evidence" value="ECO:0007669"/>
    <property type="project" value="UniProtKB-EC"/>
</dbReference>
<dbReference type="GO" id="GO:0016040">
    <property type="term" value="F:glutamate synthase (NADH) activity"/>
    <property type="evidence" value="ECO:0007669"/>
    <property type="project" value="TreeGrafter"/>
</dbReference>
<proteinExistence type="inferred from homology"/>
<dbReference type="InterPro" id="IPR013785">
    <property type="entry name" value="Aldolase_TIM"/>
</dbReference>
<name>A0A3R6ZX35_9STRA</name>
<evidence type="ECO:0000256" key="4">
    <source>
        <dbReference type="ARBA" id="ARBA00004802"/>
    </source>
</evidence>
<dbReference type="Gene3D" id="3.60.20.10">
    <property type="entry name" value="Glutamine Phosphoribosylpyrophosphate, subunit 1, domain 1"/>
    <property type="match status" value="2"/>
</dbReference>
<keyword evidence="14" id="KW-0408">Iron</keyword>
<evidence type="ECO:0000256" key="18">
    <source>
        <dbReference type="ARBA" id="ARBA00037928"/>
    </source>
</evidence>
<dbReference type="VEuPathDB" id="FungiDB:H310_13191"/>
<evidence type="ECO:0000256" key="17">
    <source>
        <dbReference type="ARBA" id="ARBA00023291"/>
    </source>
</evidence>
<dbReference type="Pfam" id="PF01645">
    <property type="entry name" value="Glu_synthase"/>
    <property type="match status" value="2"/>
</dbReference>
<evidence type="ECO:0000256" key="20">
    <source>
        <dbReference type="SAM" id="MobiDB-lite"/>
    </source>
</evidence>
<reference evidence="22 23" key="1">
    <citation type="submission" date="2018-08" db="EMBL/GenBank/DDBJ databases">
        <title>Aphanomyces genome sequencing and annotation.</title>
        <authorList>
            <person name="Minardi D."/>
            <person name="Oidtmann B."/>
            <person name="Van Der Giezen M."/>
            <person name="Studholme D.J."/>
        </authorList>
    </citation>
    <scope>NUCLEOTIDE SEQUENCE [LARGE SCALE GENOMIC DNA]</scope>
    <source>
        <strain evidence="22 23">NJM0002</strain>
    </source>
</reference>
<dbReference type="GO" id="GO:0019676">
    <property type="term" value="P:ammonia assimilation cycle"/>
    <property type="evidence" value="ECO:0007669"/>
    <property type="project" value="TreeGrafter"/>
</dbReference>
<comment type="pathway">
    <text evidence="4">Energy metabolism; nitrogen metabolism.</text>
</comment>
<dbReference type="InterPro" id="IPR002932">
    <property type="entry name" value="Glu_synthdom"/>
</dbReference>
<evidence type="ECO:0000256" key="5">
    <source>
        <dbReference type="ARBA" id="ARBA00004909"/>
    </source>
</evidence>
<evidence type="ECO:0000256" key="8">
    <source>
        <dbReference type="ARBA" id="ARBA00022630"/>
    </source>
</evidence>
<keyword evidence="15" id="KW-0411">Iron-sulfur</keyword>
<evidence type="ECO:0000256" key="16">
    <source>
        <dbReference type="ARBA" id="ARBA00023164"/>
    </source>
</evidence>
<comment type="caution">
    <text evidence="22">The sequence shown here is derived from an EMBL/GenBank/DDBJ whole genome shotgun (WGS) entry which is preliminary data.</text>
</comment>
<dbReference type="Pfam" id="PF00310">
    <property type="entry name" value="GATase_2"/>
    <property type="match status" value="2"/>
</dbReference>
<dbReference type="Gene3D" id="2.160.20.60">
    <property type="entry name" value="Glutamate synthase, alpha subunit, C-terminal domain"/>
    <property type="match status" value="1"/>
</dbReference>
<keyword evidence="12" id="KW-0315">Glutamine amidotransferase</keyword>
<evidence type="ECO:0000256" key="10">
    <source>
        <dbReference type="ARBA" id="ARBA00022723"/>
    </source>
</evidence>
<dbReference type="Gene3D" id="3.20.20.70">
    <property type="entry name" value="Aldolase class I"/>
    <property type="match status" value="4"/>
</dbReference>
<keyword evidence="17" id="KW-0003">3Fe-4S</keyword>
<dbReference type="PANTHER" id="PTHR11938:SF133">
    <property type="entry name" value="GLUTAMATE SYNTHASE (NADH)"/>
    <property type="match status" value="1"/>
</dbReference>
<evidence type="ECO:0000256" key="3">
    <source>
        <dbReference type="ARBA" id="ARBA00001974"/>
    </source>
</evidence>
<dbReference type="Proteomes" id="UP000285060">
    <property type="component" value="Unassembled WGS sequence"/>
</dbReference>
<organism evidence="22 23">
    <name type="scientific">Aphanomyces invadans</name>
    <dbReference type="NCBI Taxonomy" id="157072"/>
    <lineage>
        <taxon>Eukaryota</taxon>
        <taxon>Sar</taxon>
        <taxon>Stramenopiles</taxon>
        <taxon>Oomycota</taxon>
        <taxon>Saprolegniomycetes</taxon>
        <taxon>Saprolegniales</taxon>
        <taxon>Verrucalvaceae</taxon>
        <taxon>Aphanomyces</taxon>
    </lineage>
</organism>
<dbReference type="SUPFAM" id="SSF51395">
    <property type="entry name" value="FMN-linked oxidoreductases"/>
    <property type="match status" value="1"/>
</dbReference>
<dbReference type="EC" id="1.4.7.1" evidence="19"/>
<keyword evidence="7" id="KW-0028">Amino-acid biosynthesis</keyword>
<dbReference type="InterPro" id="IPR006982">
    <property type="entry name" value="Glu_synth_centr_N"/>
</dbReference>
<keyword evidence="8" id="KW-0285">Flavoprotein</keyword>
<keyword evidence="11" id="KW-0274">FAD</keyword>
<evidence type="ECO:0000313" key="22">
    <source>
        <dbReference type="EMBL" id="RHY34894.1"/>
    </source>
</evidence>
<evidence type="ECO:0000313" key="23">
    <source>
        <dbReference type="Proteomes" id="UP000285060"/>
    </source>
</evidence>
<evidence type="ECO:0000256" key="1">
    <source>
        <dbReference type="ARBA" id="ARBA00001917"/>
    </source>
</evidence>
<dbReference type="InterPro" id="IPR029055">
    <property type="entry name" value="Ntn_hydrolases_N"/>
</dbReference>
<dbReference type="InterPro" id="IPR050711">
    <property type="entry name" value="ET-N_metabolism_enzyme"/>
</dbReference>
<evidence type="ECO:0000256" key="15">
    <source>
        <dbReference type="ARBA" id="ARBA00023014"/>
    </source>
</evidence>
<dbReference type="PROSITE" id="PS51278">
    <property type="entry name" value="GATASE_TYPE_2"/>
    <property type="match status" value="1"/>
</dbReference>
<dbReference type="PANTHER" id="PTHR11938">
    <property type="entry name" value="FAD NADPH DEHYDROGENASE/OXIDOREDUCTASE"/>
    <property type="match status" value="1"/>
</dbReference>
<keyword evidence="13" id="KW-0560">Oxidoreductase</keyword>
<evidence type="ECO:0000256" key="12">
    <source>
        <dbReference type="ARBA" id="ARBA00022962"/>
    </source>
</evidence>
<dbReference type="SUPFAM" id="SSF69336">
    <property type="entry name" value="Alpha subunit of glutamate synthase, C-terminal domain"/>
    <property type="match status" value="1"/>
</dbReference>
<dbReference type="UniPathway" id="UPA00045"/>
<feature type="region of interest" description="Disordered" evidence="20">
    <location>
        <begin position="795"/>
        <end position="814"/>
    </location>
</feature>
<keyword evidence="16" id="KW-0314">Glutamate biosynthesis</keyword>
<evidence type="ECO:0000256" key="7">
    <source>
        <dbReference type="ARBA" id="ARBA00022605"/>
    </source>
</evidence>
<keyword evidence="10" id="KW-0479">Metal-binding</keyword>
<dbReference type="Pfam" id="PF04898">
    <property type="entry name" value="Glu_syn_central"/>
    <property type="match status" value="2"/>
</dbReference>
<dbReference type="CDD" id="cd00982">
    <property type="entry name" value="gltB_C"/>
    <property type="match status" value="1"/>
</dbReference>
<dbReference type="GO" id="GO:0006537">
    <property type="term" value="P:glutamate biosynthetic process"/>
    <property type="evidence" value="ECO:0007669"/>
    <property type="project" value="UniProtKB-KW"/>
</dbReference>
<evidence type="ECO:0000259" key="21">
    <source>
        <dbReference type="PROSITE" id="PS51278"/>
    </source>
</evidence>
<dbReference type="CDD" id="cd00713">
    <property type="entry name" value="GltS"/>
    <property type="match status" value="1"/>
</dbReference>
<comment type="similarity">
    <text evidence="6">Belongs to the glutamate synthase family.</text>
</comment>
<keyword evidence="23" id="KW-1185">Reference proteome</keyword>
<dbReference type="InterPro" id="IPR002489">
    <property type="entry name" value="Glu_synth_asu_C"/>
</dbReference>
<dbReference type="EMBL" id="QUSY01000014">
    <property type="protein sequence ID" value="RHY34894.1"/>
    <property type="molecule type" value="Genomic_DNA"/>
</dbReference>
<comment type="cofactor">
    <cofactor evidence="1">
        <name>FMN</name>
        <dbReference type="ChEBI" id="CHEBI:58210"/>
    </cofactor>
</comment>
<feature type="domain" description="Glutamine amidotransferase type-2" evidence="21">
    <location>
        <begin position="63"/>
        <end position="379"/>
    </location>
</feature>
<dbReference type="InterPro" id="IPR036485">
    <property type="entry name" value="Glu_synth_asu_C_sf"/>
</dbReference>
<dbReference type="Pfam" id="PF01493">
    <property type="entry name" value="GXGXG"/>
    <property type="match status" value="1"/>
</dbReference>
<gene>
    <name evidence="22" type="ORF">DYB32_000595</name>
</gene>
<evidence type="ECO:0000256" key="14">
    <source>
        <dbReference type="ARBA" id="ARBA00023004"/>
    </source>
</evidence>
<dbReference type="GO" id="GO:0046872">
    <property type="term" value="F:metal ion binding"/>
    <property type="evidence" value="ECO:0007669"/>
    <property type="project" value="UniProtKB-KW"/>
</dbReference>
<comment type="cofactor">
    <cofactor evidence="2">
        <name>[3Fe-4S] cluster</name>
        <dbReference type="ChEBI" id="CHEBI:21137"/>
    </cofactor>
</comment>
<comment type="pathway">
    <text evidence="18">Amino-acid biosynthesis; L-glutamate biosynthesis via GLT pathway; L-glutamate from 2-oxoglutarate and L-glutamine (ferredoxin route): step 1/1.</text>
</comment>
<evidence type="ECO:0000256" key="11">
    <source>
        <dbReference type="ARBA" id="ARBA00022827"/>
    </source>
</evidence>
<evidence type="ECO:0000256" key="6">
    <source>
        <dbReference type="ARBA" id="ARBA00009716"/>
    </source>
</evidence>
<dbReference type="InterPro" id="IPR017932">
    <property type="entry name" value="GATase_2_dom"/>
</dbReference>
<dbReference type="FunFam" id="2.160.20.60:FF:000001">
    <property type="entry name" value="Glutamate synthase, large subunit"/>
    <property type="match status" value="1"/>
</dbReference>
<dbReference type="SUPFAM" id="SSF56235">
    <property type="entry name" value="N-terminal nucleophile aminohydrolases (Ntn hydrolases)"/>
    <property type="match status" value="1"/>
</dbReference>
<evidence type="ECO:0000256" key="9">
    <source>
        <dbReference type="ARBA" id="ARBA00022643"/>
    </source>
</evidence>
<protein>
    <recommendedName>
        <fullName evidence="19">glutamate synthase (ferredoxin)</fullName>
        <ecNumber evidence="19">1.4.7.1</ecNumber>
    </recommendedName>
</protein>
<dbReference type="CDD" id="cd02808">
    <property type="entry name" value="GltS_FMN"/>
    <property type="match status" value="1"/>
</dbReference>